<dbReference type="EMBL" id="QZAB01000106">
    <property type="protein sequence ID" value="RQD90817.1"/>
    <property type="molecule type" value="Genomic_DNA"/>
</dbReference>
<dbReference type="GO" id="GO:0008320">
    <property type="term" value="F:protein transmembrane transporter activity"/>
    <property type="evidence" value="ECO:0007669"/>
    <property type="project" value="UniProtKB-UniRule"/>
</dbReference>
<dbReference type="NCBIfam" id="TIGR00327">
    <property type="entry name" value="secE_euk_arch"/>
    <property type="match status" value="1"/>
</dbReference>
<evidence type="ECO:0000256" key="3">
    <source>
        <dbReference type="ARBA" id="ARBA00022927"/>
    </source>
</evidence>
<evidence type="ECO:0000256" key="5">
    <source>
        <dbReference type="ARBA" id="ARBA00023010"/>
    </source>
</evidence>
<evidence type="ECO:0000256" key="4">
    <source>
        <dbReference type="ARBA" id="ARBA00022989"/>
    </source>
</evidence>
<reference evidence="9 10" key="1">
    <citation type="submission" date="2018-08" db="EMBL/GenBank/DDBJ databases">
        <title>The metabolism and importance of syntrophic acetate oxidation coupled to methane or sulfide production in haloalkaline environments.</title>
        <authorList>
            <person name="Timmers P.H.A."/>
            <person name="Vavourakis C.D."/>
            <person name="Sorokin D.Y."/>
            <person name="Sinninghe Damste J.S."/>
            <person name="Muyzer G."/>
            <person name="Stams A.J.M."/>
            <person name="Plugge C.M."/>
        </authorList>
    </citation>
    <scope>NUCLEOTIDE SEQUENCE [LARGE SCALE GENOMIC DNA]</scope>
    <source>
        <strain evidence="9">MSAO_Arc3</strain>
    </source>
</reference>
<keyword evidence="8" id="KW-1003">Cell membrane</keyword>
<dbReference type="Proteomes" id="UP000284763">
    <property type="component" value="Unassembled WGS sequence"/>
</dbReference>
<dbReference type="Gene3D" id="1.20.5.820">
    <property type="entry name" value="Preprotein translocase SecE subunit"/>
    <property type="match status" value="1"/>
</dbReference>
<comment type="subcellular location">
    <subcellularLocation>
        <location evidence="8">Cell membrane</location>
        <topology evidence="8">Single-pass membrane protein</topology>
    </subcellularLocation>
    <subcellularLocation>
        <location evidence="7">Endomembrane system</location>
        <topology evidence="7">Single-pass membrane protein</topology>
    </subcellularLocation>
</comment>
<protein>
    <recommendedName>
        <fullName evidence="8">Protein translocase subunit SecE</fullName>
    </recommendedName>
    <alternativeName>
        <fullName evidence="8">Protein transport protein Sec61 gamma subunit homolog</fullName>
    </alternativeName>
</protein>
<evidence type="ECO:0000256" key="1">
    <source>
        <dbReference type="ARBA" id="ARBA00022448"/>
    </source>
</evidence>
<comment type="function">
    <text evidence="8">Essential subunit of the Sec protein translocation channel SecYEG. Clamps together the 2 halves of SecY. May contact the channel plug during translocation.</text>
</comment>
<dbReference type="GO" id="GO:0012505">
    <property type="term" value="C:endomembrane system"/>
    <property type="evidence" value="ECO:0007669"/>
    <property type="project" value="UniProtKB-SubCell"/>
</dbReference>
<dbReference type="InterPro" id="IPR008158">
    <property type="entry name" value="Translocase_Sec61-g"/>
</dbReference>
<keyword evidence="6 8" id="KW-0472">Membrane</keyword>
<dbReference type="NCBIfam" id="NF006908">
    <property type="entry name" value="PRK09400.1-3"/>
    <property type="match status" value="1"/>
</dbReference>
<feature type="transmembrane region" description="Helical" evidence="8">
    <location>
        <begin position="37"/>
        <end position="62"/>
    </location>
</feature>
<dbReference type="GO" id="GO:0009306">
    <property type="term" value="P:protein secretion"/>
    <property type="evidence" value="ECO:0007669"/>
    <property type="project" value="UniProtKB-UniRule"/>
</dbReference>
<dbReference type="AlphaFoldDB" id="A0A3R7VZ22"/>
<keyword evidence="1 8" id="KW-0813">Transport</keyword>
<dbReference type="RefSeq" id="WP_259133618.1">
    <property type="nucleotide sequence ID" value="NZ_JANUCS010000003.1"/>
</dbReference>
<comment type="subunit">
    <text evidence="8">Component of the Sec protein translocase complex. Heterotrimer consisting of SecY (alpha), SecG (beta) and SecE (gamma) subunits. The heterotrimers can form oligomers, although 1 heterotrimer is thought to be able to translocate proteins. Interacts with the ribosome. May interact with SecDF, and other proteins may be involved.</text>
</comment>
<dbReference type="InterPro" id="IPR023391">
    <property type="entry name" value="Prot_translocase_SecE_dom_sf"/>
</dbReference>
<evidence type="ECO:0000256" key="8">
    <source>
        <dbReference type="HAMAP-Rule" id="MF_00422"/>
    </source>
</evidence>
<evidence type="ECO:0000256" key="2">
    <source>
        <dbReference type="ARBA" id="ARBA00022692"/>
    </source>
</evidence>
<dbReference type="GO" id="GO:0006605">
    <property type="term" value="P:protein targeting"/>
    <property type="evidence" value="ECO:0007669"/>
    <property type="project" value="UniProtKB-UniRule"/>
</dbReference>
<dbReference type="HAMAP" id="MF_00422">
    <property type="entry name" value="SecE"/>
    <property type="match status" value="1"/>
</dbReference>
<keyword evidence="4 8" id="KW-1133">Transmembrane helix</keyword>
<organism evidence="9 10">
    <name type="scientific">Methanosalsum natronophilum</name>
    <dbReference type="NCBI Taxonomy" id="768733"/>
    <lineage>
        <taxon>Archaea</taxon>
        <taxon>Methanobacteriati</taxon>
        <taxon>Methanobacteriota</taxon>
        <taxon>Stenosarchaea group</taxon>
        <taxon>Methanomicrobia</taxon>
        <taxon>Methanosarcinales</taxon>
        <taxon>Methanosarcinaceae</taxon>
        <taxon>Methanosalsum</taxon>
    </lineage>
</organism>
<dbReference type="GO" id="GO:0065002">
    <property type="term" value="P:intracellular protein transmembrane transport"/>
    <property type="evidence" value="ECO:0007669"/>
    <property type="project" value="UniProtKB-UniRule"/>
</dbReference>
<dbReference type="GO" id="GO:0005886">
    <property type="term" value="C:plasma membrane"/>
    <property type="evidence" value="ECO:0007669"/>
    <property type="project" value="UniProtKB-SubCell"/>
</dbReference>
<evidence type="ECO:0000313" key="9">
    <source>
        <dbReference type="EMBL" id="RQD90817.1"/>
    </source>
</evidence>
<evidence type="ECO:0000256" key="6">
    <source>
        <dbReference type="ARBA" id="ARBA00023136"/>
    </source>
</evidence>
<keyword evidence="5 8" id="KW-0811">Translocation</keyword>
<keyword evidence="2 8" id="KW-0812">Transmembrane</keyword>
<sequence length="69" mass="7652">MGNGTFQSDKSKKGVLQSIKSYLRVLKLTKKPSREEFLMISKIAAIGILVIGTVGFIIYLLLTEVPRLV</sequence>
<keyword evidence="3 8" id="KW-0653">Protein transport</keyword>
<gene>
    <name evidence="8" type="primary">secE</name>
    <name evidence="9" type="ORF">D5R95_01555</name>
</gene>
<dbReference type="SUPFAM" id="SSF103456">
    <property type="entry name" value="Preprotein translocase SecE subunit"/>
    <property type="match status" value="1"/>
</dbReference>
<comment type="caution">
    <text evidence="9">The sequence shown here is derived from an EMBL/GenBank/DDBJ whole genome shotgun (WGS) entry which is preliminary data.</text>
</comment>
<comment type="similarity">
    <text evidence="8">Belongs to the SecE/SEC61-gamma family.</text>
</comment>
<name>A0A3R7VZ22_9EURY</name>
<dbReference type="Pfam" id="PF00584">
    <property type="entry name" value="SecE"/>
    <property type="match status" value="1"/>
</dbReference>
<evidence type="ECO:0000256" key="7">
    <source>
        <dbReference type="ARBA" id="ARBA00037847"/>
    </source>
</evidence>
<evidence type="ECO:0000313" key="10">
    <source>
        <dbReference type="Proteomes" id="UP000284763"/>
    </source>
</evidence>
<proteinExistence type="inferred from homology"/>
<accession>A0A3R7VZ22</accession>
<dbReference type="InterPro" id="IPR001901">
    <property type="entry name" value="Translocase_SecE/Sec61-g"/>
</dbReference>